<name>A0A540LY75_MALBA</name>
<protein>
    <recommendedName>
        <fullName evidence="5">KOW domain-containing protein</fullName>
    </recommendedName>
</protein>
<evidence type="ECO:0000313" key="7">
    <source>
        <dbReference type="Proteomes" id="UP000315295"/>
    </source>
</evidence>
<dbReference type="STRING" id="106549.A0A540LY75"/>
<feature type="compositionally biased region" description="Basic and acidic residues" evidence="4">
    <location>
        <begin position="1"/>
        <end position="10"/>
    </location>
</feature>
<feature type="region of interest" description="Disordered" evidence="4">
    <location>
        <begin position="101"/>
        <end position="126"/>
    </location>
</feature>
<comment type="caution">
    <text evidence="6">The sequence shown here is derived from an EMBL/GenBank/DDBJ whole genome shotgun (WGS) entry which is preliminary data.</text>
</comment>
<dbReference type="SMART" id="SM00739">
    <property type="entry name" value="KOW"/>
    <property type="match status" value="1"/>
</dbReference>
<dbReference type="PROSITE" id="PS01108">
    <property type="entry name" value="RIBOSOMAL_L24"/>
    <property type="match status" value="1"/>
</dbReference>
<dbReference type="InterPro" id="IPR005756">
    <property type="entry name" value="Ribosomal_uL24_euk/arc"/>
</dbReference>
<feature type="compositionally biased region" description="Basic and acidic residues" evidence="4">
    <location>
        <begin position="101"/>
        <end position="118"/>
    </location>
</feature>
<evidence type="ECO:0000256" key="3">
    <source>
        <dbReference type="ARBA" id="ARBA00023274"/>
    </source>
</evidence>
<comment type="similarity">
    <text evidence="1">Belongs to the universal ribosomal protein uL24 family.</text>
</comment>
<feature type="region of interest" description="Disordered" evidence="4">
    <location>
        <begin position="1"/>
        <end position="38"/>
    </location>
</feature>
<organism evidence="6 7">
    <name type="scientific">Malus baccata</name>
    <name type="common">Siberian crab apple</name>
    <name type="synonym">Pyrus baccata</name>
    <dbReference type="NCBI Taxonomy" id="106549"/>
    <lineage>
        <taxon>Eukaryota</taxon>
        <taxon>Viridiplantae</taxon>
        <taxon>Streptophyta</taxon>
        <taxon>Embryophyta</taxon>
        <taxon>Tracheophyta</taxon>
        <taxon>Spermatophyta</taxon>
        <taxon>Magnoliopsida</taxon>
        <taxon>eudicotyledons</taxon>
        <taxon>Gunneridae</taxon>
        <taxon>Pentapetalae</taxon>
        <taxon>rosids</taxon>
        <taxon>fabids</taxon>
        <taxon>Rosales</taxon>
        <taxon>Rosaceae</taxon>
        <taxon>Amygdaloideae</taxon>
        <taxon>Maleae</taxon>
        <taxon>Malus</taxon>
    </lineage>
</organism>
<dbReference type="GO" id="GO:0003723">
    <property type="term" value="F:RNA binding"/>
    <property type="evidence" value="ECO:0007669"/>
    <property type="project" value="InterPro"/>
</dbReference>
<proteinExistence type="inferred from homology"/>
<dbReference type="InterPro" id="IPR005824">
    <property type="entry name" value="KOW"/>
</dbReference>
<keyword evidence="3" id="KW-0687">Ribonucleoprotein</keyword>
<dbReference type="GO" id="GO:0015934">
    <property type="term" value="C:large ribosomal subunit"/>
    <property type="evidence" value="ECO:0007669"/>
    <property type="project" value="InterPro"/>
</dbReference>
<feature type="domain" description="KOW" evidence="5">
    <location>
        <begin position="44"/>
        <end position="71"/>
    </location>
</feature>
<keyword evidence="7" id="KW-1185">Reference proteome</keyword>
<dbReference type="SUPFAM" id="SSF50104">
    <property type="entry name" value="Translation proteins SH3-like domain"/>
    <property type="match status" value="1"/>
</dbReference>
<sequence length="126" mass="14198">MPVRKDDEVQVVRGTQPPLLQPQPCAAEPHLSRRASPPDVRSMLVRKDDEVQVVRGTYKGREGKVVQVYRRKLVNVGINPSKVVITKLRLDKDRKSLLDRKAKGRAAADKDKGTKFTAEDIMQNVD</sequence>
<dbReference type="EMBL" id="VIEB01000419">
    <property type="protein sequence ID" value="TQD91437.1"/>
    <property type="molecule type" value="Genomic_DNA"/>
</dbReference>
<evidence type="ECO:0000256" key="4">
    <source>
        <dbReference type="SAM" id="MobiDB-lite"/>
    </source>
</evidence>
<evidence type="ECO:0000259" key="5">
    <source>
        <dbReference type="SMART" id="SM00739"/>
    </source>
</evidence>
<dbReference type="AlphaFoldDB" id="A0A540LY75"/>
<dbReference type="InterPro" id="IPR041988">
    <property type="entry name" value="Ribosomal_uL24_KOW"/>
</dbReference>
<evidence type="ECO:0000256" key="1">
    <source>
        <dbReference type="ARBA" id="ARBA00010618"/>
    </source>
</evidence>
<reference evidence="6 7" key="1">
    <citation type="journal article" date="2019" name="G3 (Bethesda)">
        <title>Sequencing of a Wild Apple (Malus baccata) Genome Unravels the Differences Between Cultivated and Wild Apple Species Regarding Disease Resistance and Cold Tolerance.</title>
        <authorList>
            <person name="Chen X."/>
        </authorList>
    </citation>
    <scope>NUCLEOTIDE SEQUENCE [LARGE SCALE GENOMIC DNA]</scope>
    <source>
        <strain evidence="7">cv. Shandingzi</strain>
        <tissue evidence="6">Leaves</tissue>
    </source>
</reference>
<dbReference type="CDD" id="cd06089">
    <property type="entry name" value="KOW_RPL26"/>
    <property type="match status" value="1"/>
</dbReference>
<dbReference type="InterPro" id="IPR005825">
    <property type="entry name" value="Ribosomal_uL24_CS"/>
</dbReference>
<dbReference type="InterPro" id="IPR014722">
    <property type="entry name" value="Rib_uL2_dom2"/>
</dbReference>
<dbReference type="PANTHER" id="PTHR11143">
    <property type="entry name" value="60S RIBOSOMAL PROTEIN L26 FAMILY MEMBER"/>
    <property type="match status" value="1"/>
</dbReference>
<dbReference type="Proteomes" id="UP000315295">
    <property type="component" value="Unassembled WGS sequence"/>
</dbReference>
<dbReference type="GO" id="GO:0006412">
    <property type="term" value="P:translation"/>
    <property type="evidence" value="ECO:0007669"/>
    <property type="project" value="InterPro"/>
</dbReference>
<dbReference type="Gene3D" id="2.30.30.30">
    <property type="match status" value="2"/>
</dbReference>
<accession>A0A540LY75</accession>
<dbReference type="GO" id="GO:0003735">
    <property type="term" value="F:structural constituent of ribosome"/>
    <property type="evidence" value="ECO:0007669"/>
    <property type="project" value="InterPro"/>
</dbReference>
<gene>
    <name evidence="6" type="ORF">C1H46_022942</name>
</gene>
<dbReference type="Pfam" id="PF00467">
    <property type="entry name" value="KOW"/>
    <property type="match status" value="1"/>
</dbReference>
<evidence type="ECO:0000313" key="6">
    <source>
        <dbReference type="EMBL" id="TQD91437.1"/>
    </source>
</evidence>
<dbReference type="Pfam" id="PF16906">
    <property type="entry name" value="Ribosomal_L26"/>
    <property type="match status" value="1"/>
</dbReference>
<keyword evidence="2" id="KW-0689">Ribosomal protein</keyword>
<evidence type="ECO:0000256" key="2">
    <source>
        <dbReference type="ARBA" id="ARBA00022980"/>
    </source>
</evidence>
<dbReference type="InterPro" id="IPR008991">
    <property type="entry name" value="Translation_prot_SH3-like_sf"/>
</dbReference>